<dbReference type="GO" id="GO:0071897">
    <property type="term" value="P:DNA biosynthetic process"/>
    <property type="evidence" value="ECO:0007669"/>
    <property type="project" value="UniProtKB-KW"/>
</dbReference>
<dbReference type="GO" id="GO:0005524">
    <property type="term" value="F:ATP binding"/>
    <property type="evidence" value="ECO:0007669"/>
    <property type="project" value="UniProtKB-KW"/>
</dbReference>
<evidence type="ECO:0000256" key="11">
    <source>
        <dbReference type="RuleBase" id="RU004165"/>
    </source>
</evidence>
<accession>A0A2B9Q2M9</accession>
<evidence type="ECO:0000256" key="6">
    <source>
        <dbReference type="ARBA" id="ARBA00022777"/>
    </source>
</evidence>
<dbReference type="GO" id="GO:0046104">
    <property type="term" value="P:thymidine metabolic process"/>
    <property type="evidence" value="ECO:0007669"/>
    <property type="project" value="TreeGrafter"/>
</dbReference>
<comment type="similarity">
    <text evidence="1 11">Belongs to the thymidine kinase family.</text>
</comment>
<feature type="active site" description="Proton acceptor" evidence="8">
    <location>
        <position position="89"/>
    </location>
</feature>
<keyword evidence="6 10" id="KW-0418">Kinase</keyword>
<gene>
    <name evidence="12" type="ORF">CN984_11940</name>
</gene>
<evidence type="ECO:0000256" key="3">
    <source>
        <dbReference type="ARBA" id="ARBA00022634"/>
    </source>
</evidence>
<keyword evidence="4 10" id="KW-0808">Transferase</keyword>
<reference evidence="12 13" key="1">
    <citation type="submission" date="2017-09" db="EMBL/GenBank/DDBJ databases">
        <title>Large-scale bioinformatics analysis of Bacillus genomes uncovers conserved roles of natural products in bacterial physiology.</title>
        <authorList>
            <consortium name="Agbiome Team Llc"/>
            <person name="Bleich R.M."/>
            <person name="Grubbs K.J."/>
            <person name="Santa Maria K.C."/>
            <person name="Allen S.E."/>
            <person name="Farag S."/>
            <person name="Shank E.A."/>
            <person name="Bowers A."/>
        </authorList>
    </citation>
    <scope>NUCLEOTIDE SEQUENCE [LARGE SCALE GENOMIC DNA]</scope>
    <source>
        <strain evidence="12 13">AFS050027</strain>
    </source>
</reference>
<sequence length="208" mass="23897">MSKLYLRYGTVDSSKTARLLMDAYDYKRRDENPLLIKSATDTRSSKGMIESRTGLSAPCIDIDKDDNIVYIVNNLIKEEERPIVILIDEAQFLTYEQVIHLRVIADNYNIPVMCYGLKVDFMGNLFEGSKALFEHSNVLEEVKTMCREKGCTAKAMYNGRFKDGKPVFNGEVVVIGDTKEDANEYYYIPKCSKHFFNDFNEYSKTRGV</sequence>
<evidence type="ECO:0000313" key="12">
    <source>
        <dbReference type="EMBL" id="PGO29153.1"/>
    </source>
</evidence>
<dbReference type="InterPro" id="IPR027417">
    <property type="entry name" value="P-loop_NTPase"/>
</dbReference>
<evidence type="ECO:0000256" key="5">
    <source>
        <dbReference type="ARBA" id="ARBA00022741"/>
    </source>
</evidence>
<comment type="catalytic activity">
    <reaction evidence="10">
        <text>thymidine + ATP = dTMP + ADP + H(+)</text>
        <dbReference type="Rhea" id="RHEA:19129"/>
        <dbReference type="ChEBI" id="CHEBI:15378"/>
        <dbReference type="ChEBI" id="CHEBI:17748"/>
        <dbReference type="ChEBI" id="CHEBI:30616"/>
        <dbReference type="ChEBI" id="CHEBI:63528"/>
        <dbReference type="ChEBI" id="CHEBI:456216"/>
        <dbReference type="EC" id="2.7.1.21"/>
    </reaction>
</comment>
<comment type="caution">
    <text evidence="12">The sequence shown here is derived from an EMBL/GenBank/DDBJ whole genome shotgun (WGS) entry which is preliminary data.</text>
</comment>
<dbReference type="RefSeq" id="WP_097883420.1">
    <property type="nucleotide sequence ID" value="NZ_NUIL01000015.1"/>
</dbReference>
<feature type="binding site" evidence="9">
    <location>
        <begin position="173"/>
        <end position="176"/>
    </location>
    <ligand>
        <name>substrate</name>
    </ligand>
</feature>
<dbReference type="Gene3D" id="3.40.50.300">
    <property type="entry name" value="P-loop containing nucleotide triphosphate hydrolases"/>
    <property type="match status" value="1"/>
</dbReference>
<dbReference type="PIRSF" id="PIRSF035805">
    <property type="entry name" value="TK_cell"/>
    <property type="match status" value="1"/>
</dbReference>
<dbReference type="Proteomes" id="UP000223777">
    <property type="component" value="Unassembled WGS sequence"/>
</dbReference>
<dbReference type="EMBL" id="NUIL01000015">
    <property type="protein sequence ID" value="PGO29153.1"/>
    <property type="molecule type" value="Genomic_DNA"/>
</dbReference>
<evidence type="ECO:0000256" key="7">
    <source>
        <dbReference type="ARBA" id="ARBA00022840"/>
    </source>
</evidence>
<dbReference type="AlphaFoldDB" id="A0A2B9Q2M9"/>
<keyword evidence="7 10" id="KW-0067">ATP-binding</keyword>
<feature type="binding site" evidence="9">
    <location>
        <position position="187"/>
    </location>
    <ligand>
        <name>substrate</name>
    </ligand>
</feature>
<evidence type="ECO:0000256" key="10">
    <source>
        <dbReference type="RuleBase" id="RU000544"/>
    </source>
</evidence>
<dbReference type="PANTHER" id="PTHR11441:SF0">
    <property type="entry name" value="THYMIDINE KINASE, CYTOSOLIC"/>
    <property type="match status" value="1"/>
</dbReference>
<evidence type="ECO:0000256" key="9">
    <source>
        <dbReference type="PIRSR" id="PIRSR035805-2"/>
    </source>
</evidence>
<dbReference type="GO" id="GO:0005829">
    <property type="term" value="C:cytosol"/>
    <property type="evidence" value="ECO:0007669"/>
    <property type="project" value="TreeGrafter"/>
</dbReference>
<name>A0A2B9Q2M9_BACCE</name>
<organism evidence="12 13">
    <name type="scientific">Bacillus cereus</name>
    <dbReference type="NCBI Taxonomy" id="1396"/>
    <lineage>
        <taxon>Bacteria</taxon>
        <taxon>Bacillati</taxon>
        <taxon>Bacillota</taxon>
        <taxon>Bacilli</taxon>
        <taxon>Bacillales</taxon>
        <taxon>Bacillaceae</taxon>
        <taxon>Bacillus</taxon>
        <taxon>Bacillus cereus group</taxon>
    </lineage>
</organism>
<dbReference type="SUPFAM" id="SSF52540">
    <property type="entry name" value="P-loop containing nucleoside triphosphate hydrolases"/>
    <property type="match status" value="1"/>
</dbReference>
<evidence type="ECO:0000256" key="4">
    <source>
        <dbReference type="ARBA" id="ARBA00022679"/>
    </source>
</evidence>
<dbReference type="SUPFAM" id="SSF57716">
    <property type="entry name" value="Glucocorticoid receptor-like (DNA-binding domain)"/>
    <property type="match status" value="1"/>
</dbReference>
<keyword evidence="3 10" id="KW-0237">DNA synthesis</keyword>
<evidence type="ECO:0000256" key="8">
    <source>
        <dbReference type="PIRSR" id="PIRSR035805-1"/>
    </source>
</evidence>
<dbReference type="PANTHER" id="PTHR11441">
    <property type="entry name" value="THYMIDINE KINASE"/>
    <property type="match status" value="1"/>
</dbReference>
<dbReference type="GO" id="GO:0004797">
    <property type="term" value="F:thymidine kinase activity"/>
    <property type="evidence" value="ECO:0007669"/>
    <property type="project" value="UniProtKB-EC"/>
</dbReference>
<protein>
    <recommendedName>
        <fullName evidence="2 10">Thymidine kinase</fullName>
        <ecNumber evidence="2 10">2.7.1.21</ecNumber>
    </recommendedName>
</protein>
<dbReference type="InterPro" id="IPR001267">
    <property type="entry name" value="Thymidine_kinase"/>
</dbReference>
<evidence type="ECO:0000256" key="2">
    <source>
        <dbReference type="ARBA" id="ARBA00012118"/>
    </source>
</evidence>
<proteinExistence type="inferred from homology"/>
<dbReference type="Pfam" id="PF00265">
    <property type="entry name" value="TK"/>
    <property type="match status" value="1"/>
</dbReference>
<dbReference type="EC" id="2.7.1.21" evidence="2 10"/>
<evidence type="ECO:0000256" key="1">
    <source>
        <dbReference type="ARBA" id="ARBA00007587"/>
    </source>
</evidence>
<evidence type="ECO:0000313" key="13">
    <source>
        <dbReference type="Proteomes" id="UP000223777"/>
    </source>
</evidence>
<keyword evidence="5 10" id="KW-0547">Nucleotide-binding</keyword>